<evidence type="ECO:0000256" key="6">
    <source>
        <dbReference type="ARBA" id="ARBA00023136"/>
    </source>
</evidence>
<dbReference type="eggNOG" id="COG0004">
    <property type="taxonomic scope" value="Bacteria"/>
</dbReference>
<dbReference type="RefSeq" id="WP_006983561.1">
    <property type="nucleotide sequence ID" value="NZ_ABVL01000037.1"/>
</dbReference>
<dbReference type="InterPro" id="IPR029020">
    <property type="entry name" value="Ammonium/urea_transptr"/>
</dbReference>
<reference evidence="11 12" key="1">
    <citation type="journal article" date="2011" name="J. Bacteriol.">
        <title>Genome sequence of Chthoniobacter flavus Ellin428, an aerobic heterotrophic soil bacterium.</title>
        <authorList>
            <person name="Kant R."/>
            <person name="van Passel M.W."/>
            <person name="Palva A."/>
            <person name="Lucas S."/>
            <person name="Lapidus A."/>
            <person name="Glavina Del Rio T."/>
            <person name="Dalin E."/>
            <person name="Tice H."/>
            <person name="Bruce D."/>
            <person name="Goodwin L."/>
            <person name="Pitluck S."/>
            <person name="Larimer F.W."/>
            <person name="Land M.L."/>
            <person name="Hauser L."/>
            <person name="Sangwan P."/>
            <person name="de Vos W.M."/>
            <person name="Janssen P.H."/>
            <person name="Smidt H."/>
        </authorList>
    </citation>
    <scope>NUCLEOTIDE SEQUENCE [LARGE SCALE GENOMIC DNA]</scope>
    <source>
        <strain evidence="11 12">Ellin428</strain>
    </source>
</reference>
<keyword evidence="7" id="KW-0924">Ammonia transport</keyword>
<protein>
    <submittedName>
        <fullName evidence="11">Ammonium transporter</fullName>
    </submittedName>
</protein>
<dbReference type="GO" id="GO:0008519">
    <property type="term" value="F:ammonium channel activity"/>
    <property type="evidence" value="ECO:0007669"/>
    <property type="project" value="InterPro"/>
</dbReference>
<dbReference type="GO" id="GO:0016020">
    <property type="term" value="C:membrane"/>
    <property type="evidence" value="ECO:0007669"/>
    <property type="project" value="UniProtKB-SubCell"/>
</dbReference>
<evidence type="ECO:0000256" key="2">
    <source>
        <dbReference type="ARBA" id="ARBA00005887"/>
    </source>
</evidence>
<evidence type="ECO:0000256" key="1">
    <source>
        <dbReference type="ARBA" id="ARBA00004141"/>
    </source>
</evidence>
<proteinExistence type="inferred from homology"/>
<feature type="region of interest" description="Disordered" evidence="8">
    <location>
        <begin position="1"/>
        <end position="27"/>
    </location>
</feature>
<feature type="transmembrane region" description="Helical" evidence="9">
    <location>
        <begin position="152"/>
        <end position="173"/>
    </location>
</feature>
<feature type="transmembrane region" description="Helical" evidence="9">
    <location>
        <begin position="194"/>
        <end position="215"/>
    </location>
</feature>
<dbReference type="Gene3D" id="1.10.3430.10">
    <property type="entry name" value="Ammonium transporter AmtB like domains"/>
    <property type="match status" value="1"/>
</dbReference>
<keyword evidence="6 9" id="KW-0472">Membrane</keyword>
<dbReference type="STRING" id="497964.CfE428DRAFT_6243"/>
<evidence type="ECO:0000256" key="4">
    <source>
        <dbReference type="ARBA" id="ARBA00022692"/>
    </source>
</evidence>
<name>B4DBF2_9BACT</name>
<comment type="caution">
    <text evidence="11">The sequence shown here is derived from an EMBL/GenBank/DDBJ whole genome shotgun (WGS) entry which is preliminary data.</text>
</comment>
<dbReference type="Pfam" id="PF00909">
    <property type="entry name" value="Ammonium_transp"/>
    <property type="match status" value="1"/>
</dbReference>
<evidence type="ECO:0000256" key="8">
    <source>
        <dbReference type="SAM" id="MobiDB-lite"/>
    </source>
</evidence>
<organism evidence="11 12">
    <name type="scientific">Chthoniobacter flavus Ellin428</name>
    <dbReference type="NCBI Taxonomy" id="497964"/>
    <lineage>
        <taxon>Bacteria</taxon>
        <taxon>Pseudomonadati</taxon>
        <taxon>Verrucomicrobiota</taxon>
        <taxon>Spartobacteria</taxon>
        <taxon>Chthoniobacterales</taxon>
        <taxon>Chthoniobacteraceae</taxon>
        <taxon>Chthoniobacter</taxon>
    </lineage>
</organism>
<feature type="transmembrane region" description="Helical" evidence="9">
    <location>
        <begin position="235"/>
        <end position="256"/>
    </location>
</feature>
<keyword evidence="3" id="KW-0813">Transport</keyword>
<sequence>MDLTWPAPAKSDPKTSLTTGEPGIDSKGEKTIAADSELVKNIAHNKVSINIVWTLVTGFLVMFMQAGFALVETGLCRAKNAAHTMAMNFMIYGLGMLGFWICGFAFMFGNYANGPVNIGWQPPLGQGMMLLNQGWSLHIGDKTYGLLGLKGFFLSPSVFDTAIFTLFLFEMVFMDTTATIPTGTMAERWNFKNFIVYGFWVGMFPYAIYGSWVWGGGWLAQSGINWGLGHGAVDFAGSGVVHMCGGMIAIAGGLGLRPAPRQIWA</sequence>
<evidence type="ECO:0000313" key="12">
    <source>
        <dbReference type="Proteomes" id="UP000005824"/>
    </source>
</evidence>
<feature type="domain" description="Ammonium transporter AmtB-like" evidence="10">
    <location>
        <begin position="52"/>
        <end position="258"/>
    </location>
</feature>
<evidence type="ECO:0000256" key="9">
    <source>
        <dbReference type="SAM" id="Phobius"/>
    </source>
</evidence>
<dbReference type="GO" id="GO:0097272">
    <property type="term" value="P:ammonium homeostasis"/>
    <property type="evidence" value="ECO:0007669"/>
    <property type="project" value="TreeGrafter"/>
</dbReference>
<feature type="transmembrane region" description="Helical" evidence="9">
    <location>
        <begin position="51"/>
        <end position="71"/>
    </location>
</feature>
<evidence type="ECO:0000313" key="11">
    <source>
        <dbReference type="EMBL" id="EDY16242.1"/>
    </source>
</evidence>
<keyword evidence="12" id="KW-1185">Reference proteome</keyword>
<comment type="similarity">
    <text evidence="2">Belongs to the ammonia transporter channel (TC 1.A.11.2) family.</text>
</comment>
<dbReference type="InterPro" id="IPR024041">
    <property type="entry name" value="NH4_transpt_AmtB-like_dom"/>
</dbReference>
<dbReference type="PANTHER" id="PTHR11730">
    <property type="entry name" value="AMMONIUM TRANSPORTER"/>
    <property type="match status" value="1"/>
</dbReference>
<dbReference type="Proteomes" id="UP000005824">
    <property type="component" value="Unassembled WGS sequence"/>
</dbReference>
<dbReference type="AlphaFoldDB" id="B4DBF2"/>
<dbReference type="PANTHER" id="PTHR11730:SF6">
    <property type="entry name" value="AMMONIUM TRANSPORTER"/>
    <property type="match status" value="1"/>
</dbReference>
<evidence type="ECO:0000256" key="7">
    <source>
        <dbReference type="ARBA" id="ARBA00023177"/>
    </source>
</evidence>
<dbReference type="SUPFAM" id="SSF111352">
    <property type="entry name" value="Ammonium transporter"/>
    <property type="match status" value="1"/>
</dbReference>
<keyword evidence="5 9" id="KW-1133">Transmembrane helix</keyword>
<dbReference type="InParanoid" id="B4DBF2"/>
<evidence type="ECO:0000256" key="3">
    <source>
        <dbReference type="ARBA" id="ARBA00022448"/>
    </source>
</evidence>
<dbReference type="EMBL" id="ABVL01000037">
    <property type="protein sequence ID" value="EDY16242.1"/>
    <property type="molecule type" value="Genomic_DNA"/>
</dbReference>
<comment type="subcellular location">
    <subcellularLocation>
        <location evidence="1">Membrane</location>
        <topology evidence="1">Multi-pass membrane protein</topology>
    </subcellularLocation>
</comment>
<keyword evidence="4 9" id="KW-0812">Transmembrane</keyword>
<accession>B4DBF2</accession>
<feature type="transmembrane region" description="Helical" evidence="9">
    <location>
        <begin position="91"/>
        <end position="112"/>
    </location>
</feature>
<gene>
    <name evidence="11" type="ORF">CfE428DRAFT_6243</name>
</gene>
<evidence type="ECO:0000259" key="10">
    <source>
        <dbReference type="Pfam" id="PF00909"/>
    </source>
</evidence>
<evidence type="ECO:0000256" key="5">
    <source>
        <dbReference type="ARBA" id="ARBA00022989"/>
    </source>
</evidence>